<comment type="caution">
    <text evidence="2">The sequence shown here is derived from an EMBL/GenBank/DDBJ whole genome shotgun (WGS) entry which is preliminary data.</text>
</comment>
<proteinExistence type="predicted"/>
<protein>
    <submittedName>
        <fullName evidence="2">Kinase-like protein</fullName>
    </submittedName>
</protein>
<organism evidence="2 3">
    <name type="scientific">Aspergillus heteromorphus CBS 117.55</name>
    <dbReference type="NCBI Taxonomy" id="1448321"/>
    <lineage>
        <taxon>Eukaryota</taxon>
        <taxon>Fungi</taxon>
        <taxon>Dikarya</taxon>
        <taxon>Ascomycota</taxon>
        <taxon>Pezizomycotina</taxon>
        <taxon>Eurotiomycetes</taxon>
        <taxon>Eurotiomycetidae</taxon>
        <taxon>Eurotiales</taxon>
        <taxon>Aspergillaceae</taxon>
        <taxon>Aspergillus</taxon>
        <taxon>Aspergillus subgen. Circumdati</taxon>
    </lineage>
</organism>
<evidence type="ECO:0000313" key="2">
    <source>
        <dbReference type="EMBL" id="PWY92372.1"/>
    </source>
</evidence>
<dbReference type="EMBL" id="MSFL01000001">
    <property type="protein sequence ID" value="PWY92372.1"/>
    <property type="molecule type" value="Genomic_DNA"/>
</dbReference>
<dbReference type="GeneID" id="37069889"/>
<gene>
    <name evidence="2" type="ORF">BO70DRAFT_425075</name>
</gene>
<dbReference type="GO" id="GO:0016301">
    <property type="term" value="F:kinase activity"/>
    <property type="evidence" value="ECO:0007669"/>
    <property type="project" value="UniProtKB-KW"/>
</dbReference>
<dbReference type="InterPro" id="IPR051678">
    <property type="entry name" value="AGP_Transferase"/>
</dbReference>
<dbReference type="SUPFAM" id="SSF56112">
    <property type="entry name" value="Protein kinase-like (PK-like)"/>
    <property type="match status" value="1"/>
</dbReference>
<dbReference type="Gene3D" id="3.90.1200.10">
    <property type="match status" value="1"/>
</dbReference>
<keyword evidence="2" id="KW-0418">Kinase</keyword>
<reference evidence="2 3" key="1">
    <citation type="submission" date="2016-12" db="EMBL/GenBank/DDBJ databases">
        <title>The genomes of Aspergillus section Nigri reveals drivers in fungal speciation.</title>
        <authorList>
            <consortium name="DOE Joint Genome Institute"/>
            <person name="Vesth T.C."/>
            <person name="Nybo J."/>
            <person name="Theobald S."/>
            <person name="Brandl J."/>
            <person name="Frisvad J.C."/>
            <person name="Nielsen K.F."/>
            <person name="Lyhne E.K."/>
            <person name="Kogle M.E."/>
            <person name="Kuo A."/>
            <person name="Riley R."/>
            <person name="Clum A."/>
            <person name="Nolan M."/>
            <person name="Lipzen A."/>
            <person name="Salamov A."/>
            <person name="Henrissat B."/>
            <person name="Wiebenga A."/>
            <person name="De Vries R.P."/>
            <person name="Grigoriev I.V."/>
            <person name="Mortensen U.H."/>
            <person name="Andersen M.R."/>
            <person name="Baker S.E."/>
        </authorList>
    </citation>
    <scope>NUCLEOTIDE SEQUENCE [LARGE SCALE GENOMIC DNA]</scope>
    <source>
        <strain evidence="2 3">CBS 117.55</strain>
    </source>
</reference>
<evidence type="ECO:0000313" key="3">
    <source>
        <dbReference type="Proteomes" id="UP000247233"/>
    </source>
</evidence>
<dbReference type="InterPro" id="IPR011009">
    <property type="entry name" value="Kinase-like_dom_sf"/>
</dbReference>
<feature type="domain" description="Aminoglycoside phosphotransferase" evidence="1">
    <location>
        <begin position="61"/>
        <end position="295"/>
    </location>
</feature>
<dbReference type="InterPro" id="IPR002575">
    <property type="entry name" value="Aminoglycoside_PTrfase"/>
</dbReference>
<dbReference type="OrthoDB" id="8300194at2759"/>
<dbReference type="AlphaFoldDB" id="A0A317X438"/>
<dbReference type="RefSeq" id="XP_025404111.1">
    <property type="nucleotide sequence ID" value="XM_025547652.1"/>
</dbReference>
<evidence type="ECO:0000259" key="1">
    <source>
        <dbReference type="Pfam" id="PF01636"/>
    </source>
</evidence>
<dbReference type="VEuPathDB" id="FungiDB:BO70DRAFT_425075"/>
<dbReference type="Pfam" id="PF01636">
    <property type="entry name" value="APH"/>
    <property type="match status" value="1"/>
</dbReference>
<dbReference type="STRING" id="1448321.A0A317X438"/>
<dbReference type="PANTHER" id="PTHR21310">
    <property type="entry name" value="AMINOGLYCOSIDE PHOSPHOTRANSFERASE-RELATED-RELATED"/>
    <property type="match status" value="1"/>
</dbReference>
<name>A0A317X438_9EURO</name>
<keyword evidence="3" id="KW-1185">Reference proteome</keyword>
<dbReference type="Proteomes" id="UP000247233">
    <property type="component" value="Unassembled WGS sequence"/>
</dbReference>
<sequence>MSDTAVESETQNPRPELLDRICHVLDTTQTIHYAPSLQATRPPIVTKDAILQAQDLSPHRINNSYLLELTPTQLLKVGPSHRVQLSEAEAMILARQQTALPIIPRVFNAYLIDDIGFILMEKLPGDQLDDSWEGLSRAMKVSVAEQLRGYVEAWRRIRGPFYGAVDGGPCLDVVFHHPWENVRYAYGPFGSRREFNRGLVEALRNSRPGGRLSGRDEGFVEMVLEAGVGLGDAEGEGEGDEEVKVLTHGDLHPSNILVRDGVITGIVDWGAAGYSVPEREYFCMRWSALDPEWIELLTTVLPDDGYEFWKELNYQMMAYTCI</sequence>
<dbReference type="PANTHER" id="PTHR21310:SF15">
    <property type="entry name" value="AMINOGLYCOSIDE PHOSPHOTRANSFERASE DOMAIN-CONTAINING PROTEIN"/>
    <property type="match status" value="1"/>
</dbReference>
<keyword evidence="2" id="KW-0808">Transferase</keyword>
<accession>A0A317X438</accession>